<keyword evidence="9" id="KW-0408">Iron</keyword>
<dbReference type="InterPro" id="IPR058240">
    <property type="entry name" value="rSAM_sf"/>
</dbReference>
<dbReference type="GO" id="GO:0046872">
    <property type="term" value="F:metal ion binding"/>
    <property type="evidence" value="ECO:0007669"/>
    <property type="project" value="UniProtKB-KW"/>
</dbReference>
<keyword evidence="8" id="KW-0479">Metal-binding</keyword>
<dbReference type="PROSITE" id="PS01305">
    <property type="entry name" value="MOAA_NIFB_PQQE"/>
    <property type="match status" value="1"/>
</dbReference>
<keyword evidence="6" id="KW-0004">4Fe-4S</keyword>
<dbReference type="AlphaFoldDB" id="A0A0E3WS96"/>
<dbReference type="InterPro" id="IPR000385">
    <property type="entry name" value="MoaA_NifB_PqqE_Fe-S-bd_CS"/>
</dbReference>
<reference evidence="16 17" key="1">
    <citation type="submission" date="2014-07" db="EMBL/GenBank/DDBJ databases">
        <title>Methanogenic archaea and the global carbon cycle.</title>
        <authorList>
            <person name="Henriksen J.R."/>
            <person name="Luke J."/>
            <person name="Reinhart S."/>
            <person name="Benedict M.N."/>
            <person name="Youngblut N.D."/>
            <person name="Metcalf M.E."/>
            <person name="Whitaker R.J."/>
            <person name="Metcalf W.W."/>
        </authorList>
    </citation>
    <scope>NUCLEOTIDE SEQUENCE [LARGE SCALE GENOMIC DNA]</scope>
    <source>
        <strain evidence="16 17">Z-7289</strain>
    </source>
</reference>
<dbReference type="Proteomes" id="UP000033072">
    <property type="component" value="Chromosome"/>
</dbReference>
<comment type="function">
    <text evidence="2">Involved in the biosynthesis of the iron-molybdenum cofactor (FeMo-co or M-cluster) found in the dinitrogenase enzyme of the nitrogenase complex in nitrogen-fixing microorganisms. NifB catalyzes the crucial step of radical SAM-dependent carbide insertion that occurs concomitant with the insertion of a 9th sulfur and the rearrangement/coupling of two [4Fe-4S] clusters into a [8Fe-9S-C] cluster, the precursor to the M-cluster.</text>
</comment>
<name>A0A0E3WS96_9EURY</name>
<dbReference type="SFLD" id="SFLDG01067">
    <property type="entry name" value="SPASM/twitch_domain_containing"/>
    <property type="match status" value="1"/>
</dbReference>
<comment type="similarity">
    <text evidence="4">Belongs to the radical SAM superfamily. NifB family.</text>
</comment>
<evidence type="ECO:0000256" key="8">
    <source>
        <dbReference type="ARBA" id="ARBA00022723"/>
    </source>
</evidence>
<evidence type="ECO:0000256" key="6">
    <source>
        <dbReference type="ARBA" id="ARBA00022485"/>
    </source>
</evidence>
<dbReference type="KEGG" id="mls:MSLAZ_2709"/>
<evidence type="ECO:0000256" key="1">
    <source>
        <dbReference type="ARBA" id="ARBA00001966"/>
    </source>
</evidence>
<dbReference type="InterPro" id="IPR013785">
    <property type="entry name" value="Aldolase_TIM"/>
</dbReference>
<dbReference type="SFLD" id="SFLDF00281">
    <property type="entry name" value="FeMo_cofactor_biosynthesis_pro"/>
    <property type="match status" value="1"/>
</dbReference>
<organism evidence="16 17">
    <name type="scientific">Methanosarcina lacustris Z-7289</name>
    <dbReference type="NCBI Taxonomy" id="1434111"/>
    <lineage>
        <taxon>Archaea</taxon>
        <taxon>Methanobacteriati</taxon>
        <taxon>Methanobacteriota</taxon>
        <taxon>Stenosarchaea group</taxon>
        <taxon>Methanomicrobia</taxon>
        <taxon>Methanosarcinales</taxon>
        <taxon>Methanosarcinaceae</taxon>
        <taxon>Methanosarcina</taxon>
    </lineage>
</organism>
<evidence type="ECO:0000256" key="9">
    <source>
        <dbReference type="ARBA" id="ARBA00023004"/>
    </source>
</evidence>
<dbReference type="UniPathway" id="UPA00782"/>
<feature type="domain" description="Radical SAM core" evidence="15">
    <location>
        <begin position="51"/>
        <end position="295"/>
    </location>
</feature>
<dbReference type="InterPro" id="IPR006638">
    <property type="entry name" value="Elp3/MiaA/NifB-like_rSAM"/>
</dbReference>
<dbReference type="Pfam" id="PF04055">
    <property type="entry name" value="Radical_SAM"/>
    <property type="match status" value="1"/>
</dbReference>
<comment type="pathway">
    <text evidence="3">Cofactor biosynthesis; Fe-Mo cofactor biosynthesis.</text>
</comment>
<keyword evidence="12" id="KW-0456">Lyase</keyword>
<evidence type="ECO:0000256" key="12">
    <source>
        <dbReference type="ARBA" id="ARBA00023239"/>
    </source>
</evidence>
<dbReference type="SFLD" id="SFLDS00029">
    <property type="entry name" value="Radical_SAM"/>
    <property type="match status" value="1"/>
</dbReference>
<dbReference type="PANTHER" id="PTHR43787">
    <property type="entry name" value="FEMO COFACTOR BIOSYNTHESIS PROTEIN NIFB-RELATED"/>
    <property type="match status" value="1"/>
</dbReference>
<evidence type="ECO:0000256" key="10">
    <source>
        <dbReference type="ARBA" id="ARBA00023014"/>
    </source>
</evidence>
<dbReference type="HOGENOM" id="CLU_027639_1_0_2"/>
<keyword evidence="7" id="KW-0949">S-adenosyl-L-methionine</keyword>
<evidence type="ECO:0000256" key="14">
    <source>
        <dbReference type="ARBA" id="ARBA00032102"/>
    </source>
</evidence>
<dbReference type="SUPFAM" id="SSF102114">
    <property type="entry name" value="Radical SAM enzymes"/>
    <property type="match status" value="1"/>
</dbReference>
<keyword evidence="10" id="KW-0411">Iron-sulfur</keyword>
<dbReference type="SMART" id="SM00729">
    <property type="entry name" value="Elp3"/>
    <property type="match status" value="1"/>
</dbReference>
<evidence type="ECO:0000313" key="17">
    <source>
        <dbReference type="Proteomes" id="UP000033072"/>
    </source>
</evidence>
<evidence type="ECO:0000256" key="7">
    <source>
        <dbReference type="ARBA" id="ARBA00022691"/>
    </source>
</evidence>
<dbReference type="PANTHER" id="PTHR43787:SF13">
    <property type="entry name" value="FEMO COFACTOR BIOSYNTHESIS PROTEIN NIFB"/>
    <property type="match status" value="1"/>
</dbReference>
<sequence length="338" mass="38058">MFFTLPGRIRTLAPGPLTAGGKNLSEKENVTFEKERYRIIAEHPCYSEKARHRFGRMHLAVAPKCNIQCNFCVRDFACVNENRPGVTMEVLTPVVALEKVKQALSDYPFIKVIGVAGPGDPLANEETFETLRLVREEFPNITFCMSTNGLMLSEKLPELVKLGVATLTVTINAVDPEIQGQICDHINYHGKTYKGVEGAKIQIKNQLEGIEAAAKAGLVVKVNTVFVPGINDRHMVEIAKKIRERDVYIMNIMPLIPQGAFAHIRAPTPEETQAAQDASEPYVRQMRHCRQCRADAYGYIDQDMTQMSEERRNILKIQTKEDMEKAREILEKKGKEEA</sequence>
<dbReference type="EMBL" id="CP009515">
    <property type="protein sequence ID" value="AKB75970.1"/>
    <property type="molecule type" value="Genomic_DNA"/>
</dbReference>
<evidence type="ECO:0000256" key="13">
    <source>
        <dbReference type="ARBA" id="ARBA00030926"/>
    </source>
</evidence>
<dbReference type="SFLD" id="SFLDG01068">
    <property type="entry name" value="FeMo_cofactor_biosynthesis_pro"/>
    <property type="match status" value="1"/>
</dbReference>
<dbReference type="PROSITE" id="PS51918">
    <property type="entry name" value="RADICAL_SAM"/>
    <property type="match status" value="1"/>
</dbReference>
<evidence type="ECO:0000259" key="15">
    <source>
        <dbReference type="PROSITE" id="PS51918"/>
    </source>
</evidence>
<dbReference type="Gene3D" id="3.20.20.70">
    <property type="entry name" value="Aldolase class I"/>
    <property type="match status" value="1"/>
</dbReference>
<evidence type="ECO:0000256" key="2">
    <source>
        <dbReference type="ARBA" id="ARBA00003522"/>
    </source>
</evidence>
<dbReference type="InterPro" id="IPR007197">
    <property type="entry name" value="rSAM"/>
</dbReference>
<evidence type="ECO:0000256" key="11">
    <source>
        <dbReference type="ARBA" id="ARBA00023231"/>
    </source>
</evidence>
<evidence type="ECO:0000313" key="16">
    <source>
        <dbReference type="EMBL" id="AKB75970.1"/>
    </source>
</evidence>
<evidence type="ECO:0000256" key="5">
    <source>
        <dbReference type="ARBA" id="ARBA00021702"/>
    </source>
</evidence>
<gene>
    <name evidence="16" type="ORF">MSLAZ_2709</name>
</gene>
<keyword evidence="17" id="KW-1185">Reference proteome</keyword>
<accession>A0A0E3WS96</accession>
<evidence type="ECO:0000256" key="3">
    <source>
        <dbReference type="ARBA" id="ARBA00005155"/>
    </source>
</evidence>
<dbReference type="STRING" id="1434111.MSLAZ_2709"/>
<dbReference type="PATRIC" id="fig|1434111.4.peg.3588"/>
<keyword evidence="11" id="KW-0535">Nitrogen fixation</keyword>
<dbReference type="GO" id="GO:0032324">
    <property type="term" value="P:molybdopterin cofactor biosynthetic process"/>
    <property type="evidence" value="ECO:0007669"/>
    <property type="project" value="UniProtKB-ARBA"/>
</dbReference>
<dbReference type="GO" id="GO:0016829">
    <property type="term" value="F:lyase activity"/>
    <property type="evidence" value="ECO:0007669"/>
    <property type="project" value="UniProtKB-KW"/>
</dbReference>
<dbReference type="GO" id="GO:0051539">
    <property type="term" value="F:4 iron, 4 sulfur cluster binding"/>
    <property type="evidence" value="ECO:0007669"/>
    <property type="project" value="UniProtKB-KW"/>
</dbReference>
<protein>
    <recommendedName>
        <fullName evidence="5">FeMo cofactor biosynthesis protein NifB</fullName>
    </recommendedName>
    <alternativeName>
        <fullName evidence="14">Nitrogenase cofactor maturase NifB</fullName>
    </alternativeName>
    <alternativeName>
        <fullName evidence="13">Radical SAM assemblase NifB</fullName>
    </alternativeName>
</protein>
<comment type="cofactor">
    <cofactor evidence="1">
        <name>[4Fe-4S] cluster</name>
        <dbReference type="ChEBI" id="CHEBI:49883"/>
    </cofactor>
</comment>
<dbReference type="CDD" id="cd01335">
    <property type="entry name" value="Radical_SAM"/>
    <property type="match status" value="1"/>
</dbReference>
<proteinExistence type="inferred from homology"/>
<evidence type="ECO:0000256" key="4">
    <source>
        <dbReference type="ARBA" id="ARBA00006804"/>
    </source>
</evidence>